<dbReference type="EMBL" id="JAUEPT010000041">
    <property type="protein sequence ID" value="KAK0438801.1"/>
    <property type="molecule type" value="Genomic_DNA"/>
</dbReference>
<feature type="region of interest" description="Disordered" evidence="2">
    <location>
        <begin position="152"/>
        <end position="172"/>
    </location>
</feature>
<feature type="compositionally biased region" description="Basic and acidic residues" evidence="2">
    <location>
        <begin position="1"/>
        <end position="21"/>
    </location>
</feature>
<keyword evidence="1" id="KW-0175">Coiled coil</keyword>
<evidence type="ECO:0000256" key="1">
    <source>
        <dbReference type="SAM" id="Coils"/>
    </source>
</evidence>
<feature type="coiled-coil region" evidence="1">
    <location>
        <begin position="35"/>
        <end position="62"/>
    </location>
</feature>
<keyword evidence="4" id="KW-1185">Reference proteome</keyword>
<feature type="region of interest" description="Disordered" evidence="2">
    <location>
        <begin position="1"/>
        <end position="27"/>
    </location>
</feature>
<comment type="caution">
    <text evidence="3">The sequence shown here is derived from an EMBL/GenBank/DDBJ whole genome shotgun (WGS) entry which is preliminary data.</text>
</comment>
<sequence>MHTHRGIADKKKIAKEIDSGHKTNTSVDEEAYSDVRRTEDMLDDEQREIWEASEEAEDEKRKIIYLVYSSVSDIARKNSAREENINCILWWWASWVCLSNMRTTSGSGRNDCIGKVAHGHFKVRDSECIERRGEGRTGRFLFGSTVLVLLPAQGPNKEQPGPQRRMSETATSSFVPTTTSIFPLHITSLSLSSPNQSSQNISLLDHPSRRRQAKQRDLRSIFIFGDGAMKKARRTSLEGRKARPIFCGTPPLPRLLRVSQASSAIQVASIPMLWALDHLLGASREMFIGFEDVHATSHPCSYFFVREGSVTATHGMKKLACRKPPCRSLEAQFIVDYALNLFHVQLTTSTYAGWYNLI</sequence>
<name>A0AA39J9S5_9AGAR</name>
<reference evidence="3" key="1">
    <citation type="submission" date="2023-06" db="EMBL/GenBank/DDBJ databases">
        <authorList>
            <consortium name="Lawrence Berkeley National Laboratory"/>
            <person name="Ahrendt S."/>
            <person name="Sahu N."/>
            <person name="Indic B."/>
            <person name="Wong-Bajracharya J."/>
            <person name="Merenyi Z."/>
            <person name="Ke H.-M."/>
            <person name="Monk M."/>
            <person name="Kocsube S."/>
            <person name="Drula E."/>
            <person name="Lipzen A."/>
            <person name="Balint B."/>
            <person name="Henrissat B."/>
            <person name="Andreopoulos B."/>
            <person name="Martin F.M."/>
            <person name="Harder C.B."/>
            <person name="Rigling D."/>
            <person name="Ford K.L."/>
            <person name="Foster G.D."/>
            <person name="Pangilinan J."/>
            <person name="Papanicolaou A."/>
            <person name="Barry K."/>
            <person name="LaButti K."/>
            <person name="Viragh M."/>
            <person name="Koriabine M."/>
            <person name="Yan M."/>
            <person name="Riley R."/>
            <person name="Champramary S."/>
            <person name="Plett K.L."/>
            <person name="Tsai I.J."/>
            <person name="Slot J."/>
            <person name="Sipos G."/>
            <person name="Plett J."/>
            <person name="Nagy L.G."/>
            <person name="Grigoriev I.V."/>
        </authorList>
    </citation>
    <scope>NUCLEOTIDE SEQUENCE</scope>
    <source>
        <strain evidence="3">FPL87.14</strain>
    </source>
</reference>
<accession>A0AA39J9S5</accession>
<gene>
    <name evidence="3" type="ORF">EV421DRAFT_1970135</name>
</gene>
<dbReference type="AlphaFoldDB" id="A0AA39J9S5"/>
<dbReference type="Proteomes" id="UP001175226">
    <property type="component" value="Unassembled WGS sequence"/>
</dbReference>
<proteinExistence type="predicted"/>
<evidence type="ECO:0000313" key="4">
    <source>
        <dbReference type="Proteomes" id="UP001175226"/>
    </source>
</evidence>
<organism evidence="3 4">
    <name type="scientific">Armillaria borealis</name>
    <dbReference type="NCBI Taxonomy" id="47425"/>
    <lineage>
        <taxon>Eukaryota</taxon>
        <taxon>Fungi</taxon>
        <taxon>Dikarya</taxon>
        <taxon>Basidiomycota</taxon>
        <taxon>Agaricomycotina</taxon>
        <taxon>Agaricomycetes</taxon>
        <taxon>Agaricomycetidae</taxon>
        <taxon>Agaricales</taxon>
        <taxon>Marasmiineae</taxon>
        <taxon>Physalacriaceae</taxon>
        <taxon>Armillaria</taxon>
    </lineage>
</organism>
<protein>
    <submittedName>
        <fullName evidence="3">Uncharacterized protein</fullName>
    </submittedName>
</protein>
<evidence type="ECO:0000313" key="3">
    <source>
        <dbReference type="EMBL" id="KAK0438801.1"/>
    </source>
</evidence>
<evidence type="ECO:0000256" key="2">
    <source>
        <dbReference type="SAM" id="MobiDB-lite"/>
    </source>
</evidence>